<evidence type="ECO:0000259" key="1">
    <source>
        <dbReference type="Pfam" id="PF12146"/>
    </source>
</evidence>
<dbReference type="InterPro" id="IPR051044">
    <property type="entry name" value="MAG_DAG_Lipase"/>
</dbReference>
<dbReference type="EMBL" id="CP126648">
    <property type="protein sequence ID" value="WJZ80354.1"/>
    <property type="molecule type" value="Genomic_DNA"/>
</dbReference>
<dbReference type="InterPro" id="IPR029058">
    <property type="entry name" value="AB_hydrolase_fold"/>
</dbReference>
<dbReference type="Proteomes" id="UP001227230">
    <property type="component" value="Chromosome 1"/>
</dbReference>
<name>A0ABY9BC31_VITVI</name>
<evidence type="ECO:0000313" key="3">
    <source>
        <dbReference type="Proteomes" id="UP001227230"/>
    </source>
</evidence>
<accession>A0ABY9BC31</accession>
<reference evidence="2 3" key="1">
    <citation type="journal article" date="2023" name="Hortic Res">
        <title>The complete reference genome for grapevine (Vitis vinifera L.) genetics and breeding.</title>
        <authorList>
            <person name="Shi X."/>
            <person name="Cao S."/>
            <person name="Wang X."/>
            <person name="Huang S."/>
            <person name="Wang Y."/>
            <person name="Liu Z."/>
            <person name="Liu W."/>
            <person name="Leng X."/>
            <person name="Peng Y."/>
            <person name="Wang N."/>
            <person name="Wang Y."/>
            <person name="Ma Z."/>
            <person name="Xu X."/>
            <person name="Zhang F."/>
            <person name="Xue H."/>
            <person name="Zhong H."/>
            <person name="Wang Y."/>
            <person name="Zhang K."/>
            <person name="Velt A."/>
            <person name="Avia K."/>
            <person name="Holtgrawe D."/>
            <person name="Grimplet J."/>
            <person name="Matus J.T."/>
            <person name="Ware D."/>
            <person name="Wu X."/>
            <person name="Wang H."/>
            <person name="Liu C."/>
            <person name="Fang Y."/>
            <person name="Rustenholz C."/>
            <person name="Cheng Z."/>
            <person name="Xiao H."/>
            <person name="Zhou Y."/>
        </authorList>
    </citation>
    <scope>NUCLEOTIDE SEQUENCE [LARGE SCALE GENOMIC DNA]</scope>
    <source>
        <strain evidence="3">cv. Pinot noir / PN40024</strain>
        <tissue evidence="2">Leaf</tissue>
    </source>
</reference>
<evidence type="ECO:0000313" key="2">
    <source>
        <dbReference type="EMBL" id="WJZ80354.1"/>
    </source>
</evidence>
<keyword evidence="3" id="KW-1185">Reference proteome</keyword>
<dbReference type="SUPFAM" id="SSF53474">
    <property type="entry name" value="alpha/beta-Hydrolases"/>
    <property type="match status" value="1"/>
</dbReference>
<dbReference type="InterPro" id="IPR022742">
    <property type="entry name" value="Hydrolase_4"/>
</dbReference>
<gene>
    <name evidence="2" type="ORF">VitviT2T_000284</name>
</gene>
<organism evidence="2 3">
    <name type="scientific">Vitis vinifera</name>
    <name type="common">Grape</name>
    <dbReference type="NCBI Taxonomy" id="29760"/>
    <lineage>
        <taxon>Eukaryota</taxon>
        <taxon>Viridiplantae</taxon>
        <taxon>Streptophyta</taxon>
        <taxon>Embryophyta</taxon>
        <taxon>Tracheophyta</taxon>
        <taxon>Spermatophyta</taxon>
        <taxon>Magnoliopsida</taxon>
        <taxon>eudicotyledons</taxon>
        <taxon>Gunneridae</taxon>
        <taxon>Pentapetalae</taxon>
        <taxon>rosids</taxon>
        <taxon>Vitales</taxon>
        <taxon>Vitaceae</taxon>
        <taxon>Viteae</taxon>
        <taxon>Vitis</taxon>
    </lineage>
</organism>
<sequence length="514" mass="57388">MLSLHVSSKCDGWTNPNRTWLGTGFGTGTAYLKKQCKAMELSMSSRFRSSELHLFCRALGTPLKVRPYHHLPIILRPKLKPTPIVSVPKTRVLITAKKRSSIEGVSEEMNAIASQSLDSASARRRVRSAFLDVQQQLDHCLFKIAPTGIRTEEWYEKNSRGLEIFSKCWLPKPGIRTKGSLCFCHGYGDTCTFFFEGIAKQIAASGYAVYALDYPGFGLSDGLHGYISSFDELVDDVIDHYTKIKGRPELRGLPHFILGQSMGGAVTLKAHLKEPSGWDGVILVAPMCKIAEDVTPPPAVLKVLTLLSKAMPKAKLFPQKDLAELAFRDSRKRKMAAYNVISYNDQMRLRTAVELLEATSDIEMQLEKVSSPLLILHGAADKVTDPLVSQFLYEKASSKDKTLKLYEEANWEIKQYNCAQTCVFFRTVLSSVTSFQQMNSISQVVRLSCVFSFPFAGCYGAKELSSETTEPKKKERSTWDGDGYEYDVAFKDGETLVPQAEERPNGESSMLVLH</sequence>
<dbReference type="PANTHER" id="PTHR11614">
    <property type="entry name" value="PHOSPHOLIPASE-RELATED"/>
    <property type="match status" value="1"/>
</dbReference>
<dbReference type="PRINTS" id="PR00111">
    <property type="entry name" value="ABHYDROLASE"/>
</dbReference>
<protein>
    <recommendedName>
        <fullName evidence="1">Serine aminopeptidase S33 domain-containing protein</fullName>
    </recommendedName>
</protein>
<dbReference type="Gene3D" id="3.40.50.1820">
    <property type="entry name" value="alpha/beta hydrolase"/>
    <property type="match status" value="1"/>
</dbReference>
<dbReference type="InterPro" id="IPR000073">
    <property type="entry name" value="AB_hydrolase_1"/>
</dbReference>
<proteinExistence type="predicted"/>
<feature type="domain" description="Serine aminopeptidase S33" evidence="1">
    <location>
        <begin position="177"/>
        <end position="409"/>
    </location>
</feature>
<dbReference type="Pfam" id="PF12146">
    <property type="entry name" value="Hydrolase_4"/>
    <property type="match status" value="1"/>
</dbReference>